<dbReference type="KEGG" id="cbw:RR42_s3325"/>
<dbReference type="SMART" id="SM00866">
    <property type="entry name" value="UTRA"/>
    <property type="match status" value="1"/>
</dbReference>
<accession>A0A0C4YWM7</accession>
<dbReference type="SUPFAM" id="SSF46785">
    <property type="entry name" value="Winged helix' DNA-binding domain"/>
    <property type="match status" value="1"/>
</dbReference>
<dbReference type="InterPro" id="IPR050679">
    <property type="entry name" value="Bact_HTH_transcr_reg"/>
</dbReference>
<dbReference type="Pfam" id="PF00392">
    <property type="entry name" value="GntR"/>
    <property type="match status" value="1"/>
</dbReference>
<feature type="chain" id="PRO_5002185855" evidence="4">
    <location>
        <begin position="20"/>
        <end position="288"/>
    </location>
</feature>
<gene>
    <name evidence="6" type="ORF">RR42_s3325</name>
</gene>
<dbReference type="PANTHER" id="PTHR44846">
    <property type="entry name" value="MANNOSYL-D-GLYCERATE TRANSPORT/METABOLISM SYSTEM REPRESSOR MNGR-RELATED"/>
    <property type="match status" value="1"/>
</dbReference>
<dbReference type="InterPro" id="IPR028978">
    <property type="entry name" value="Chorismate_lyase_/UTRA_dom_sf"/>
</dbReference>
<organism evidence="6 7">
    <name type="scientific">Cupriavidus basilensis</name>
    <dbReference type="NCBI Taxonomy" id="68895"/>
    <lineage>
        <taxon>Bacteria</taxon>
        <taxon>Pseudomonadati</taxon>
        <taxon>Pseudomonadota</taxon>
        <taxon>Betaproteobacteria</taxon>
        <taxon>Burkholderiales</taxon>
        <taxon>Burkholderiaceae</taxon>
        <taxon>Cupriavidus</taxon>
    </lineage>
</organism>
<keyword evidence="1" id="KW-0805">Transcription regulation</keyword>
<proteinExistence type="predicted"/>
<evidence type="ECO:0000313" key="6">
    <source>
        <dbReference type="EMBL" id="AJG24901.1"/>
    </source>
</evidence>
<keyword evidence="4" id="KW-0732">Signal</keyword>
<evidence type="ECO:0000313" key="7">
    <source>
        <dbReference type="Proteomes" id="UP000031843"/>
    </source>
</evidence>
<dbReference type="STRING" id="68895.RR42_s3325"/>
<evidence type="ECO:0000256" key="2">
    <source>
        <dbReference type="ARBA" id="ARBA00023125"/>
    </source>
</evidence>
<evidence type="ECO:0000259" key="5">
    <source>
        <dbReference type="PROSITE" id="PS50949"/>
    </source>
</evidence>
<dbReference type="Gene3D" id="3.40.1410.10">
    <property type="entry name" value="Chorismate lyase-like"/>
    <property type="match status" value="1"/>
</dbReference>
<dbReference type="Proteomes" id="UP000031843">
    <property type="component" value="Chromosome secondary"/>
</dbReference>
<dbReference type="GO" id="GO:0003677">
    <property type="term" value="F:DNA binding"/>
    <property type="evidence" value="ECO:0007669"/>
    <property type="project" value="UniProtKB-KW"/>
</dbReference>
<dbReference type="PRINTS" id="PR00035">
    <property type="entry name" value="HTHGNTR"/>
</dbReference>
<keyword evidence="3" id="KW-0804">Transcription</keyword>
<keyword evidence="7" id="KW-1185">Reference proteome</keyword>
<sequence>MAFAAAALLPLLMPNPAFTALPASSDLLSRSRQPVYLQLATIFRRHIESGEWRQGERIPSLEQLCREFGVARMTMHHALSLLDEEGLLTRERGRGTFVKASCRERRAMRLPVSWDQVVAVGEQLDTEALSESDGTVTLPDELGMPCAATRAPGYHFLRRLHRIEQRPFALGEVFIEASVFAREPEAFRHGASVPVLDRFPQLKVTAARQRLSIIAAGAESAARLALPVGAPVAELRRYACVDGVIVYYARIEFPSEFVCLDFDLLAAGAGAAPVYVPPRPAATPAAQS</sequence>
<feature type="signal peptide" evidence="4">
    <location>
        <begin position="1"/>
        <end position="19"/>
    </location>
</feature>
<protein>
    <submittedName>
        <fullName evidence="6">Putative biotin regulatory protein BioR (GntR family)</fullName>
    </submittedName>
</protein>
<keyword evidence="2" id="KW-0238">DNA-binding</keyword>
<dbReference type="SUPFAM" id="SSF64288">
    <property type="entry name" value="Chorismate lyase-like"/>
    <property type="match status" value="1"/>
</dbReference>
<dbReference type="AlphaFoldDB" id="A0A0C4YWM7"/>
<evidence type="ECO:0000256" key="4">
    <source>
        <dbReference type="SAM" id="SignalP"/>
    </source>
</evidence>
<reference evidence="6 7" key="1">
    <citation type="journal article" date="2015" name="Genome Announc.">
        <title>Complete Genome Sequence of Cupriavidus basilensis 4G11, Isolated from the Oak Ridge Field Research Center Site.</title>
        <authorList>
            <person name="Ray J."/>
            <person name="Waters R.J."/>
            <person name="Skerker J.M."/>
            <person name="Kuehl J.V."/>
            <person name="Price M.N."/>
            <person name="Huang J."/>
            <person name="Chakraborty R."/>
            <person name="Arkin A.P."/>
            <person name="Deutschbauer A."/>
        </authorList>
    </citation>
    <scope>NUCLEOTIDE SEQUENCE [LARGE SCALE GENOMIC DNA]</scope>
    <source>
        <strain evidence="6">4G11</strain>
    </source>
</reference>
<evidence type="ECO:0000256" key="3">
    <source>
        <dbReference type="ARBA" id="ARBA00023163"/>
    </source>
</evidence>
<feature type="domain" description="HTH gntR-type" evidence="5">
    <location>
        <begin position="33"/>
        <end position="101"/>
    </location>
</feature>
<dbReference type="EMBL" id="CP010537">
    <property type="protein sequence ID" value="AJG24901.1"/>
    <property type="molecule type" value="Genomic_DNA"/>
</dbReference>
<dbReference type="InterPro" id="IPR036390">
    <property type="entry name" value="WH_DNA-bd_sf"/>
</dbReference>
<dbReference type="GO" id="GO:0045892">
    <property type="term" value="P:negative regulation of DNA-templated transcription"/>
    <property type="evidence" value="ECO:0007669"/>
    <property type="project" value="TreeGrafter"/>
</dbReference>
<dbReference type="InterPro" id="IPR000524">
    <property type="entry name" value="Tscrpt_reg_HTH_GntR"/>
</dbReference>
<dbReference type="Gene3D" id="1.10.10.10">
    <property type="entry name" value="Winged helix-like DNA-binding domain superfamily/Winged helix DNA-binding domain"/>
    <property type="match status" value="1"/>
</dbReference>
<dbReference type="CDD" id="cd07377">
    <property type="entry name" value="WHTH_GntR"/>
    <property type="match status" value="1"/>
</dbReference>
<dbReference type="SMART" id="SM00345">
    <property type="entry name" value="HTH_GNTR"/>
    <property type="match status" value="1"/>
</dbReference>
<dbReference type="InterPro" id="IPR036388">
    <property type="entry name" value="WH-like_DNA-bd_sf"/>
</dbReference>
<evidence type="ECO:0000256" key="1">
    <source>
        <dbReference type="ARBA" id="ARBA00023015"/>
    </source>
</evidence>
<dbReference type="PANTHER" id="PTHR44846:SF1">
    <property type="entry name" value="MANNOSYL-D-GLYCERATE TRANSPORT_METABOLISM SYSTEM REPRESSOR MNGR-RELATED"/>
    <property type="match status" value="1"/>
</dbReference>
<dbReference type="Pfam" id="PF07702">
    <property type="entry name" value="UTRA"/>
    <property type="match status" value="1"/>
</dbReference>
<dbReference type="InterPro" id="IPR011663">
    <property type="entry name" value="UTRA"/>
</dbReference>
<name>A0A0C4YWM7_9BURK</name>
<dbReference type="PROSITE" id="PS50949">
    <property type="entry name" value="HTH_GNTR"/>
    <property type="match status" value="1"/>
</dbReference>
<dbReference type="GO" id="GO:0003700">
    <property type="term" value="F:DNA-binding transcription factor activity"/>
    <property type="evidence" value="ECO:0007669"/>
    <property type="project" value="InterPro"/>
</dbReference>